<accession>A0A516G7Z0</accession>
<sequence>MTTRKTAPQHAPRSRRLAASGLALAAALTLSACQISSPVTTDMGYDPADGVSVDAGDIAVRDLLVVSEGAGAPGVVSGLVVNNAEEPAEVTLSIAVDGQTQTLTPTVSVDPGQAVRLDGGGDSSAQMTIPSVSQSAGGNVEILVQSSLGEADNGIAPVMLPTGYYSDLAPSTADVSE</sequence>
<evidence type="ECO:0000313" key="3">
    <source>
        <dbReference type="Proteomes" id="UP000315395"/>
    </source>
</evidence>
<dbReference type="OrthoDB" id="4843495at2"/>
<dbReference type="PROSITE" id="PS51257">
    <property type="entry name" value="PROKAR_LIPOPROTEIN"/>
    <property type="match status" value="1"/>
</dbReference>
<keyword evidence="1" id="KW-0732">Signal</keyword>
<proteinExistence type="predicted"/>
<evidence type="ECO:0008006" key="4">
    <source>
        <dbReference type="Google" id="ProtNLM"/>
    </source>
</evidence>
<feature type="signal peptide" evidence="1">
    <location>
        <begin position="1"/>
        <end position="32"/>
    </location>
</feature>
<dbReference type="EMBL" id="CP041616">
    <property type="protein sequence ID" value="QDO87646.1"/>
    <property type="molecule type" value="Genomic_DNA"/>
</dbReference>
<dbReference type="Proteomes" id="UP000315395">
    <property type="component" value="Chromosome"/>
</dbReference>
<evidence type="ECO:0000256" key="1">
    <source>
        <dbReference type="SAM" id="SignalP"/>
    </source>
</evidence>
<name>A0A516G7Z0_9MICO</name>
<keyword evidence="3" id="KW-1185">Reference proteome</keyword>
<protein>
    <recommendedName>
        <fullName evidence="4">DNA modification methylase</fullName>
    </recommendedName>
</protein>
<dbReference type="AlphaFoldDB" id="A0A516G7Z0"/>
<evidence type="ECO:0000313" key="2">
    <source>
        <dbReference type="EMBL" id="QDO87646.1"/>
    </source>
</evidence>
<dbReference type="RefSeq" id="WP_143782323.1">
    <property type="nucleotide sequence ID" value="NZ_CP041616.1"/>
</dbReference>
<feature type="chain" id="PRO_5021779367" description="DNA modification methylase" evidence="1">
    <location>
        <begin position="33"/>
        <end position="177"/>
    </location>
</feature>
<dbReference type="KEGG" id="orz:FNH13_04245"/>
<reference evidence="2 3" key="1">
    <citation type="submission" date="2019-07" db="EMBL/GenBank/DDBJ databases">
        <title>complete genome sequencing of Ornithinimicrobium sp. H23M54.</title>
        <authorList>
            <person name="Bae J.-W."/>
            <person name="Lee S.-Y."/>
        </authorList>
    </citation>
    <scope>NUCLEOTIDE SEQUENCE [LARGE SCALE GENOMIC DNA]</scope>
    <source>
        <strain evidence="2 3">H23M54</strain>
    </source>
</reference>
<organism evidence="2 3">
    <name type="scientific">Ornithinimicrobium ciconiae</name>
    <dbReference type="NCBI Taxonomy" id="2594265"/>
    <lineage>
        <taxon>Bacteria</taxon>
        <taxon>Bacillati</taxon>
        <taxon>Actinomycetota</taxon>
        <taxon>Actinomycetes</taxon>
        <taxon>Micrococcales</taxon>
        <taxon>Ornithinimicrobiaceae</taxon>
        <taxon>Ornithinimicrobium</taxon>
    </lineage>
</organism>
<gene>
    <name evidence="2" type="ORF">FNH13_04245</name>
</gene>